<dbReference type="PANTHER" id="PTHR45453">
    <property type="entry name" value="PHOSPHATE REGULON SENSOR PROTEIN PHOR"/>
    <property type="match status" value="1"/>
</dbReference>
<evidence type="ECO:0000256" key="4">
    <source>
        <dbReference type="ARBA" id="ARBA00022475"/>
    </source>
</evidence>
<feature type="transmembrane region" description="Helical" evidence="11">
    <location>
        <begin position="38"/>
        <end position="59"/>
    </location>
</feature>
<dbReference type="PRINTS" id="PR00344">
    <property type="entry name" value="BCTRLSENSOR"/>
</dbReference>
<dbReference type="SMART" id="SM00387">
    <property type="entry name" value="HATPase_c"/>
    <property type="match status" value="1"/>
</dbReference>
<keyword evidence="14" id="KW-1185">Reference proteome</keyword>
<keyword evidence="4" id="KW-1003">Cell membrane</keyword>
<dbReference type="PANTHER" id="PTHR45453:SF2">
    <property type="entry name" value="HISTIDINE KINASE"/>
    <property type="match status" value="1"/>
</dbReference>
<dbReference type="AlphaFoldDB" id="A0A9J6QWQ5"/>
<dbReference type="InterPro" id="IPR036890">
    <property type="entry name" value="HATPase_C_sf"/>
</dbReference>
<evidence type="ECO:0000256" key="3">
    <source>
        <dbReference type="ARBA" id="ARBA00012438"/>
    </source>
</evidence>
<dbReference type="InterPro" id="IPR005467">
    <property type="entry name" value="His_kinase_dom"/>
</dbReference>
<dbReference type="GO" id="GO:0016036">
    <property type="term" value="P:cellular response to phosphate starvation"/>
    <property type="evidence" value="ECO:0007669"/>
    <property type="project" value="TreeGrafter"/>
</dbReference>
<keyword evidence="8 11" id="KW-1133">Transmembrane helix</keyword>
<dbReference type="InterPro" id="IPR003594">
    <property type="entry name" value="HATPase_dom"/>
</dbReference>
<dbReference type="EMBL" id="JAOSHN010000007">
    <property type="protein sequence ID" value="MCU7379918.1"/>
    <property type="molecule type" value="Genomic_DNA"/>
</dbReference>
<evidence type="ECO:0000256" key="1">
    <source>
        <dbReference type="ARBA" id="ARBA00000085"/>
    </source>
</evidence>
<evidence type="ECO:0000259" key="12">
    <source>
        <dbReference type="PROSITE" id="PS50109"/>
    </source>
</evidence>
<keyword evidence="9" id="KW-0902">Two-component regulatory system</keyword>
<dbReference type="GO" id="GO:0005886">
    <property type="term" value="C:plasma membrane"/>
    <property type="evidence" value="ECO:0007669"/>
    <property type="project" value="UniProtKB-SubCell"/>
</dbReference>
<dbReference type="PROSITE" id="PS50109">
    <property type="entry name" value="HIS_KIN"/>
    <property type="match status" value="1"/>
</dbReference>
<dbReference type="GO" id="GO:0004721">
    <property type="term" value="F:phosphoprotein phosphatase activity"/>
    <property type="evidence" value="ECO:0007669"/>
    <property type="project" value="TreeGrafter"/>
</dbReference>
<keyword evidence="7 13" id="KW-0418">Kinase</keyword>
<dbReference type="Pfam" id="PF02518">
    <property type="entry name" value="HATPase_c"/>
    <property type="match status" value="1"/>
</dbReference>
<dbReference type="Gene3D" id="3.30.565.10">
    <property type="entry name" value="Histidine kinase-like ATPase, C-terminal domain"/>
    <property type="match status" value="1"/>
</dbReference>
<keyword evidence="10 11" id="KW-0472">Membrane</keyword>
<evidence type="ECO:0000256" key="10">
    <source>
        <dbReference type="ARBA" id="ARBA00023136"/>
    </source>
</evidence>
<reference evidence="13" key="1">
    <citation type="submission" date="2022-09" db="EMBL/GenBank/DDBJ databases">
        <title>Culturomic study of gut microbiota in children with autism spectrum disorder.</title>
        <authorList>
            <person name="Efimov B.A."/>
            <person name="Chaplin A.V."/>
            <person name="Sokolova S.R."/>
            <person name="Pikina A.P."/>
            <person name="Korzhanova M."/>
            <person name="Belova V."/>
            <person name="Korostin D."/>
        </authorList>
    </citation>
    <scope>NUCLEOTIDE SEQUENCE</scope>
    <source>
        <strain evidence="13">ASD5510</strain>
    </source>
</reference>
<evidence type="ECO:0000256" key="7">
    <source>
        <dbReference type="ARBA" id="ARBA00022777"/>
    </source>
</evidence>
<evidence type="ECO:0000313" key="13">
    <source>
        <dbReference type="EMBL" id="MCU7379918.1"/>
    </source>
</evidence>
<comment type="catalytic activity">
    <reaction evidence="1">
        <text>ATP + protein L-histidine = ADP + protein N-phospho-L-histidine.</text>
        <dbReference type="EC" id="2.7.13.3"/>
    </reaction>
</comment>
<evidence type="ECO:0000256" key="2">
    <source>
        <dbReference type="ARBA" id="ARBA00004651"/>
    </source>
</evidence>
<comment type="subcellular location">
    <subcellularLocation>
        <location evidence="2">Cell membrane</location>
        <topology evidence="2">Multi-pass membrane protein</topology>
    </subcellularLocation>
</comment>
<protein>
    <recommendedName>
        <fullName evidence="3">histidine kinase</fullName>
        <ecNumber evidence="3">2.7.13.3</ecNumber>
    </recommendedName>
</protein>
<name>A0A9J6QWQ5_9FIRM</name>
<evidence type="ECO:0000256" key="6">
    <source>
        <dbReference type="ARBA" id="ARBA00022692"/>
    </source>
</evidence>
<dbReference type="InterPro" id="IPR004358">
    <property type="entry name" value="Sig_transdc_His_kin-like_C"/>
</dbReference>
<dbReference type="RefSeq" id="WP_148396589.1">
    <property type="nucleotide sequence ID" value="NZ_JAJAGH010000003.1"/>
</dbReference>
<keyword evidence="5" id="KW-0808">Transferase</keyword>
<evidence type="ECO:0000256" key="9">
    <source>
        <dbReference type="ARBA" id="ARBA00023012"/>
    </source>
</evidence>
<gene>
    <name evidence="13" type="ORF">OBO34_16380</name>
</gene>
<evidence type="ECO:0000256" key="11">
    <source>
        <dbReference type="SAM" id="Phobius"/>
    </source>
</evidence>
<feature type="transmembrane region" description="Helical" evidence="11">
    <location>
        <begin position="15"/>
        <end position="32"/>
    </location>
</feature>
<evidence type="ECO:0000256" key="8">
    <source>
        <dbReference type="ARBA" id="ARBA00022989"/>
    </source>
</evidence>
<dbReference type="EC" id="2.7.13.3" evidence="3"/>
<dbReference type="InterPro" id="IPR050351">
    <property type="entry name" value="BphY/WalK/GraS-like"/>
</dbReference>
<proteinExistence type="predicted"/>
<evidence type="ECO:0000313" key="14">
    <source>
        <dbReference type="Proteomes" id="UP001065549"/>
    </source>
</evidence>
<dbReference type="SUPFAM" id="SSF55874">
    <property type="entry name" value="ATPase domain of HSP90 chaperone/DNA topoisomerase II/histidine kinase"/>
    <property type="match status" value="1"/>
</dbReference>
<dbReference type="GO" id="GO:0000155">
    <property type="term" value="F:phosphorelay sensor kinase activity"/>
    <property type="evidence" value="ECO:0007669"/>
    <property type="project" value="TreeGrafter"/>
</dbReference>
<keyword evidence="6 11" id="KW-0812">Transmembrane</keyword>
<accession>A0A9J6QWQ5</accession>
<organism evidence="13 14">
    <name type="scientific">Hominibacterium faecale</name>
    <dbReference type="NCBI Taxonomy" id="2839743"/>
    <lineage>
        <taxon>Bacteria</taxon>
        <taxon>Bacillati</taxon>
        <taxon>Bacillota</taxon>
        <taxon>Clostridia</taxon>
        <taxon>Peptostreptococcales</taxon>
        <taxon>Anaerovoracaceae</taxon>
        <taxon>Hominibacterium</taxon>
    </lineage>
</organism>
<comment type="caution">
    <text evidence="13">The sequence shown here is derived from an EMBL/GenBank/DDBJ whole genome shotgun (WGS) entry which is preliminary data.</text>
</comment>
<dbReference type="Proteomes" id="UP001065549">
    <property type="component" value="Unassembled WGS sequence"/>
</dbReference>
<feature type="domain" description="Histidine kinase" evidence="12">
    <location>
        <begin position="124"/>
        <end position="328"/>
    </location>
</feature>
<sequence>MKLIGDYLKFHKKSVILFASCLLIFMLVFFLSNVPLDIILYAGLLCLLTAFFIVSYDFARFQRHHRELRRLIEPIDSQIDYLPEPRNMIDEDYTEIIRELHRQKRESESRSYLGRKELVDYFTLWAHQIKTPIAAMGMILQNKNEDRHPEDRELSAELFNIEEYVNTAMSYIRLPDMSSDLVFEQVSLDDLIRRTLKKYARMFISKKISVDFTETGYTAITDEKWLSVVLGQIFVNSLKYTQERGTVSIYMEGDCLMIGDTGPGIPAEDLPRVFEKGFTGHNGRVFGKSTGQGLYLCKSIMDKLSHGIAVRSQQGQGTTMILDLHRQTFQ</sequence>
<evidence type="ECO:0000256" key="5">
    <source>
        <dbReference type="ARBA" id="ARBA00022679"/>
    </source>
</evidence>